<reference evidence="1" key="1">
    <citation type="submission" date="2014-11" db="EMBL/GenBank/DDBJ databases">
        <authorList>
            <person name="Amaro Gonzalez C."/>
        </authorList>
    </citation>
    <scope>NUCLEOTIDE SEQUENCE</scope>
</reference>
<reference evidence="1" key="2">
    <citation type="journal article" date="2015" name="Fish Shellfish Immunol.">
        <title>Early steps in the European eel (Anguilla anguilla)-Vibrio vulnificus interaction in the gills: Role of the RtxA13 toxin.</title>
        <authorList>
            <person name="Callol A."/>
            <person name="Pajuelo D."/>
            <person name="Ebbesson L."/>
            <person name="Teles M."/>
            <person name="MacKenzie S."/>
            <person name="Amaro C."/>
        </authorList>
    </citation>
    <scope>NUCLEOTIDE SEQUENCE</scope>
</reference>
<evidence type="ECO:0000313" key="1">
    <source>
        <dbReference type="EMBL" id="JAH83834.1"/>
    </source>
</evidence>
<dbReference type="EMBL" id="GBXM01024743">
    <property type="protein sequence ID" value="JAH83834.1"/>
    <property type="molecule type" value="Transcribed_RNA"/>
</dbReference>
<name>A0A0E9W0D2_ANGAN</name>
<accession>A0A0E9W0D2</accession>
<organism evidence="1">
    <name type="scientific">Anguilla anguilla</name>
    <name type="common">European freshwater eel</name>
    <name type="synonym">Muraena anguilla</name>
    <dbReference type="NCBI Taxonomy" id="7936"/>
    <lineage>
        <taxon>Eukaryota</taxon>
        <taxon>Metazoa</taxon>
        <taxon>Chordata</taxon>
        <taxon>Craniata</taxon>
        <taxon>Vertebrata</taxon>
        <taxon>Euteleostomi</taxon>
        <taxon>Actinopterygii</taxon>
        <taxon>Neopterygii</taxon>
        <taxon>Teleostei</taxon>
        <taxon>Anguilliformes</taxon>
        <taxon>Anguillidae</taxon>
        <taxon>Anguilla</taxon>
    </lineage>
</organism>
<sequence length="25" mass="2804">MRYGNAIASSLVFKAFPKNTFSLKI</sequence>
<dbReference type="AlphaFoldDB" id="A0A0E9W0D2"/>
<proteinExistence type="predicted"/>
<protein>
    <submittedName>
        <fullName evidence="1">Uncharacterized protein</fullName>
    </submittedName>
</protein>